<dbReference type="RefSeq" id="WP_301812823.1">
    <property type="nucleotide sequence ID" value="NZ_JAUJZH010000017.1"/>
</dbReference>
<evidence type="ECO:0008006" key="4">
    <source>
        <dbReference type="Google" id="ProtNLM"/>
    </source>
</evidence>
<feature type="transmembrane region" description="Helical" evidence="1">
    <location>
        <begin position="88"/>
        <end position="107"/>
    </location>
</feature>
<reference evidence="2" key="1">
    <citation type="submission" date="2023-06" db="EMBL/GenBank/DDBJ databases">
        <authorList>
            <person name="Jiang Y."/>
            <person name="Liu Q."/>
        </authorList>
    </citation>
    <scope>NUCLEOTIDE SEQUENCE</scope>
    <source>
        <strain evidence="2">CGMCC 1.12090</strain>
    </source>
</reference>
<organism evidence="2 3">
    <name type="scientific">Variovorax ginsengisoli</name>
    <dbReference type="NCBI Taxonomy" id="363844"/>
    <lineage>
        <taxon>Bacteria</taxon>
        <taxon>Pseudomonadati</taxon>
        <taxon>Pseudomonadota</taxon>
        <taxon>Betaproteobacteria</taxon>
        <taxon>Burkholderiales</taxon>
        <taxon>Comamonadaceae</taxon>
        <taxon>Variovorax</taxon>
    </lineage>
</organism>
<dbReference type="EMBL" id="JAUKVY010000017">
    <property type="protein sequence ID" value="MDO1535113.1"/>
    <property type="molecule type" value="Genomic_DNA"/>
</dbReference>
<name>A0ABT8S9H3_9BURK</name>
<protein>
    <recommendedName>
        <fullName evidence="4">Transmembrane protein</fullName>
    </recommendedName>
</protein>
<keyword evidence="1" id="KW-0812">Transmembrane</keyword>
<evidence type="ECO:0000313" key="3">
    <source>
        <dbReference type="Proteomes" id="UP001169027"/>
    </source>
</evidence>
<sequence>MRHPAKLLRAVAAALLIPVLLFEEWGWEPLARATARLAKLRVWARIEVAVRSLPPWGAVLAFFLPALMLLPVKLFGLFLLGEGHAMSALLLLLVAKLVGTAILARLFQLVEPALMQLPWFARFYPRWKGWKDGVLERVRLSAPWRAVRRARSGLRRWWHAVRHTS</sequence>
<keyword evidence="3" id="KW-1185">Reference proteome</keyword>
<comment type="caution">
    <text evidence="2">The sequence shown here is derived from an EMBL/GenBank/DDBJ whole genome shotgun (WGS) entry which is preliminary data.</text>
</comment>
<evidence type="ECO:0000256" key="1">
    <source>
        <dbReference type="SAM" id="Phobius"/>
    </source>
</evidence>
<proteinExistence type="predicted"/>
<gene>
    <name evidence="2" type="ORF">Q2T77_22715</name>
</gene>
<accession>A0ABT8S9H3</accession>
<evidence type="ECO:0000313" key="2">
    <source>
        <dbReference type="EMBL" id="MDO1535113.1"/>
    </source>
</evidence>
<dbReference type="Proteomes" id="UP001169027">
    <property type="component" value="Unassembled WGS sequence"/>
</dbReference>
<keyword evidence="1" id="KW-1133">Transmembrane helix</keyword>
<keyword evidence="1" id="KW-0472">Membrane</keyword>
<feature type="transmembrane region" description="Helical" evidence="1">
    <location>
        <begin position="57"/>
        <end position="81"/>
    </location>
</feature>